<feature type="compositionally biased region" description="Basic and acidic residues" evidence="1">
    <location>
        <begin position="81"/>
        <end position="93"/>
    </location>
</feature>
<reference evidence="2 3" key="1">
    <citation type="submission" date="2024-04" db="EMBL/GenBank/DDBJ databases">
        <title>Phyllosticta paracitricarpa is synonymous to the EU quarantine fungus P. citricarpa based on phylogenomic analyses.</title>
        <authorList>
            <consortium name="Lawrence Berkeley National Laboratory"/>
            <person name="Van Ingen-Buijs V.A."/>
            <person name="Van Westerhoven A.C."/>
            <person name="Haridas S."/>
            <person name="Skiadas P."/>
            <person name="Martin F."/>
            <person name="Groenewald J.Z."/>
            <person name="Crous P.W."/>
            <person name="Seidl M.F."/>
        </authorList>
    </citation>
    <scope>NUCLEOTIDE SEQUENCE [LARGE SCALE GENOMIC DNA]</scope>
    <source>
        <strain evidence="2 3">CBS 123371</strain>
    </source>
</reference>
<evidence type="ECO:0000256" key="1">
    <source>
        <dbReference type="SAM" id="MobiDB-lite"/>
    </source>
</evidence>
<name>A0ABR1KHX6_9PEZI</name>
<protein>
    <recommendedName>
        <fullName evidence="4">Mediator complex subunit 11</fullName>
    </recommendedName>
</protein>
<dbReference type="Proteomes" id="UP001363622">
    <property type="component" value="Unassembled WGS sequence"/>
</dbReference>
<feature type="region of interest" description="Disordered" evidence="1">
    <location>
        <begin position="81"/>
        <end position="102"/>
    </location>
</feature>
<comment type="caution">
    <text evidence="2">The sequence shown here is derived from an EMBL/GenBank/DDBJ whole genome shotgun (WGS) entry which is preliminary data.</text>
</comment>
<evidence type="ECO:0000313" key="2">
    <source>
        <dbReference type="EMBL" id="KAK7514825.1"/>
    </source>
</evidence>
<organism evidence="2 3">
    <name type="scientific">Phyllosticta citriasiana</name>
    <dbReference type="NCBI Taxonomy" id="595635"/>
    <lineage>
        <taxon>Eukaryota</taxon>
        <taxon>Fungi</taxon>
        <taxon>Dikarya</taxon>
        <taxon>Ascomycota</taxon>
        <taxon>Pezizomycotina</taxon>
        <taxon>Dothideomycetes</taxon>
        <taxon>Dothideomycetes incertae sedis</taxon>
        <taxon>Botryosphaeriales</taxon>
        <taxon>Phyllostictaceae</taxon>
        <taxon>Phyllosticta</taxon>
    </lineage>
</organism>
<evidence type="ECO:0000313" key="3">
    <source>
        <dbReference type="Proteomes" id="UP001363622"/>
    </source>
</evidence>
<sequence length="130" mass="14467">MAASEASDWDEARCTAALASLEQLQSQLDDLRLGIPTILAPLKTPHQSPESMFRDFKESATTVSVALANFKNDWKGEDTQRLLHHARESEKNNPDLSQGARVPKYGWVEAAQKLEQSQVKDGEAQEKSMN</sequence>
<dbReference type="EMBL" id="JBBPHU010000008">
    <property type="protein sequence ID" value="KAK7514825.1"/>
    <property type="molecule type" value="Genomic_DNA"/>
</dbReference>
<accession>A0ABR1KHX6</accession>
<keyword evidence="3" id="KW-1185">Reference proteome</keyword>
<proteinExistence type="predicted"/>
<evidence type="ECO:0008006" key="4">
    <source>
        <dbReference type="Google" id="ProtNLM"/>
    </source>
</evidence>
<gene>
    <name evidence="2" type="ORF">IWZ03DRAFT_230012</name>
</gene>